<dbReference type="Proteomes" id="UP001165492">
    <property type="component" value="Unassembled WGS sequence"/>
</dbReference>
<reference evidence="1" key="1">
    <citation type="submission" date="2021-11" db="EMBL/GenBank/DDBJ databases">
        <title>Description of a new species Pelosinus isolated from the bottom sediments of Lake Baikal.</title>
        <authorList>
            <person name="Zakharyuk A."/>
        </authorList>
    </citation>
    <scope>NUCLEOTIDE SEQUENCE</scope>
    <source>
        <strain evidence="1">Bkl1</strain>
    </source>
</reference>
<dbReference type="RefSeq" id="WP_007954295.1">
    <property type="nucleotide sequence ID" value="NZ_JAJHJB010000040.1"/>
</dbReference>
<protein>
    <submittedName>
        <fullName evidence="1">Uncharacterized protein</fullName>
    </submittedName>
</protein>
<comment type="caution">
    <text evidence="1">The sequence shown here is derived from an EMBL/GenBank/DDBJ whole genome shotgun (WGS) entry which is preliminary data.</text>
</comment>
<evidence type="ECO:0000313" key="2">
    <source>
        <dbReference type="Proteomes" id="UP001165492"/>
    </source>
</evidence>
<organism evidence="1 2">
    <name type="scientific">Pelosinus baikalensis</name>
    <dbReference type="NCBI Taxonomy" id="2892015"/>
    <lineage>
        <taxon>Bacteria</taxon>
        <taxon>Bacillati</taxon>
        <taxon>Bacillota</taxon>
        <taxon>Negativicutes</taxon>
        <taxon>Selenomonadales</taxon>
        <taxon>Sporomusaceae</taxon>
        <taxon>Pelosinus</taxon>
    </lineage>
</organism>
<proteinExistence type="predicted"/>
<name>A0ABS8HXU6_9FIRM</name>
<gene>
    <name evidence="1" type="ORF">LMF89_20845</name>
</gene>
<accession>A0ABS8HXU6</accession>
<keyword evidence="2" id="KW-1185">Reference proteome</keyword>
<evidence type="ECO:0000313" key="1">
    <source>
        <dbReference type="EMBL" id="MCC5467787.1"/>
    </source>
</evidence>
<sequence>MEHVVSIANTLTSIFSGWQSKKEDHLMAYLNTYLFFPQCEKFIINSINELQSGNTKGLERIYKELMQQGDVTLAQSVDSLVSGKFTVSKESCMLLESYVKSETFYKEVEKTLVNH</sequence>
<dbReference type="EMBL" id="JAJHJB010000040">
    <property type="protein sequence ID" value="MCC5467787.1"/>
    <property type="molecule type" value="Genomic_DNA"/>
</dbReference>